<feature type="domain" description="Rap-GAP" evidence="2">
    <location>
        <begin position="134"/>
        <end position="350"/>
    </location>
</feature>
<dbReference type="AlphaFoldDB" id="A0A7S4MC90"/>
<dbReference type="EMBL" id="HBKP01008660">
    <property type="protein sequence ID" value="CAE2213473.1"/>
    <property type="molecule type" value="Transcribed_RNA"/>
</dbReference>
<reference evidence="3" key="1">
    <citation type="submission" date="2021-01" db="EMBL/GenBank/DDBJ databases">
        <authorList>
            <person name="Corre E."/>
            <person name="Pelletier E."/>
            <person name="Niang G."/>
            <person name="Scheremetjew M."/>
            <person name="Finn R."/>
            <person name="Kale V."/>
            <person name="Holt S."/>
            <person name="Cochrane G."/>
            <person name="Meng A."/>
            <person name="Brown T."/>
            <person name="Cohen L."/>
        </authorList>
    </citation>
    <scope>NUCLEOTIDE SEQUENCE</scope>
    <source>
        <strain evidence="3">DIVA3 518/3/11/1/6</strain>
    </source>
</reference>
<gene>
    <name evidence="3" type="ORF">VSP0166_LOCUS6160</name>
</gene>
<dbReference type="InterPro" id="IPR035974">
    <property type="entry name" value="Rap/Ran-GAP_sf"/>
</dbReference>
<sequence>MLCYSPGYVGEGILHEPDKWTAPSEPTPEISWYRSIFFPSSHINYIAKDTPLGSIAVSVKPMEDNYYLILRTSDNVETGTIPTKDVSKKRGLLKTFLKKSKKKPEQYAIIKYKPELGHTALYECNYQAVKDQLLQIESPDVFEGKFRIGLLYSQPHQNNENEMFCNTEVSQDFEEFTDLLGTRIELQGWNKYPGGLDVVGGKTGKYSLFTEFEGNEIMWHVPTMMPFFPDDPQQLERKKHVGNDRAVVIFRDPGGDPIPPNIVHSKAVHLCIVIEPVHNEEGDFYRVCVAYKNTVPFFEPALPEEAEFKKGPTFINFLLHKLINGIQATSHAEEFKQLMSFKYKHSLTCLCSDYGVKQEKKEQPEDVT</sequence>
<evidence type="ECO:0000256" key="1">
    <source>
        <dbReference type="ARBA" id="ARBA00022468"/>
    </source>
</evidence>
<dbReference type="GO" id="GO:0051056">
    <property type="term" value="P:regulation of small GTPase mediated signal transduction"/>
    <property type="evidence" value="ECO:0007669"/>
    <property type="project" value="InterPro"/>
</dbReference>
<keyword evidence="1" id="KW-0343">GTPase activation</keyword>
<dbReference type="Gene3D" id="3.40.50.11210">
    <property type="entry name" value="Rap/Ran-GAP"/>
    <property type="match status" value="1"/>
</dbReference>
<name>A0A7S4MC90_9EUKA</name>
<dbReference type="PANTHER" id="PTHR15711">
    <property type="entry name" value="RAP GTPASE-ACTIVATING PROTEIN"/>
    <property type="match status" value="1"/>
</dbReference>
<evidence type="ECO:0000259" key="2">
    <source>
        <dbReference type="PROSITE" id="PS50085"/>
    </source>
</evidence>
<evidence type="ECO:0000313" key="3">
    <source>
        <dbReference type="EMBL" id="CAE2213473.1"/>
    </source>
</evidence>
<accession>A0A7S4MC90</accession>
<dbReference type="InterPro" id="IPR050989">
    <property type="entry name" value="Rap1_Ran_GAP"/>
</dbReference>
<protein>
    <recommendedName>
        <fullName evidence="2">Rap-GAP domain-containing protein</fullName>
    </recommendedName>
</protein>
<dbReference type="SUPFAM" id="SSF111347">
    <property type="entry name" value="Rap/Ran-GAP"/>
    <property type="match status" value="1"/>
</dbReference>
<dbReference type="PANTHER" id="PTHR15711:SF21">
    <property type="entry name" value="RAPA GUANOSINE TRIPHOSPHATASE-ACTIVATING PROTEIN B"/>
    <property type="match status" value="1"/>
</dbReference>
<dbReference type="PROSITE" id="PS50085">
    <property type="entry name" value="RAPGAP"/>
    <property type="match status" value="1"/>
</dbReference>
<dbReference type="GO" id="GO:0005737">
    <property type="term" value="C:cytoplasm"/>
    <property type="evidence" value="ECO:0007669"/>
    <property type="project" value="TreeGrafter"/>
</dbReference>
<dbReference type="InterPro" id="IPR000331">
    <property type="entry name" value="Rap/Ran_GAP_dom"/>
</dbReference>
<dbReference type="Pfam" id="PF02145">
    <property type="entry name" value="Rap_GAP"/>
    <property type="match status" value="1"/>
</dbReference>
<organism evidence="3">
    <name type="scientific">Vannella robusta</name>
    <dbReference type="NCBI Taxonomy" id="1487602"/>
    <lineage>
        <taxon>Eukaryota</taxon>
        <taxon>Amoebozoa</taxon>
        <taxon>Discosea</taxon>
        <taxon>Flabellinia</taxon>
        <taxon>Vannellidae</taxon>
        <taxon>Vannella</taxon>
    </lineage>
</organism>
<dbReference type="GO" id="GO:0005096">
    <property type="term" value="F:GTPase activator activity"/>
    <property type="evidence" value="ECO:0007669"/>
    <property type="project" value="UniProtKB-KW"/>
</dbReference>
<proteinExistence type="predicted"/>